<evidence type="ECO:0000313" key="2">
    <source>
        <dbReference type="Proteomes" id="UP000285326"/>
    </source>
</evidence>
<comment type="caution">
    <text evidence="1">The sequence shown here is derived from an EMBL/GenBank/DDBJ whole genome shotgun (WGS) entry which is preliminary data.</text>
</comment>
<dbReference type="EMBL" id="MCBS01004391">
    <property type="protein sequence ID" value="RKF96002.1"/>
    <property type="molecule type" value="Genomic_DNA"/>
</dbReference>
<protein>
    <submittedName>
        <fullName evidence="1">Uncharacterized protein</fullName>
    </submittedName>
</protein>
<reference evidence="1 2" key="1">
    <citation type="journal article" date="2018" name="BMC Genomics">
        <title>Comparative genome analyses reveal sequence features reflecting distinct modes of host-adaptation between dicot and monocot powdery mildew.</title>
        <authorList>
            <person name="Wu Y."/>
            <person name="Ma X."/>
            <person name="Pan Z."/>
            <person name="Kale S.D."/>
            <person name="Song Y."/>
            <person name="King H."/>
            <person name="Zhang Q."/>
            <person name="Presley C."/>
            <person name="Deng X."/>
            <person name="Wei C.I."/>
            <person name="Xiao S."/>
        </authorList>
    </citation>
    <scope>NUCLEOTIDE SEQUENCE [LARGE SCALE GENOMIC DNA]</scope>
    <source>
        <strain evidence="1">UMSG1</strain>
    </source>
</reference>
<gene>
    <name evidence="1" type="ORF">GcM1_043001</name>
</gene>
<dbReference type="AlphaFoldDB" id="A0A420JCI9"/>
<evidence type="ECO:0000313" key="1">
    <source>
        <dbReference type="EMBL" id="RKF96002.1"/>
    </source>
</evidence>
<name>A0A420JCI9_9PEZI</name>
<organism evidence="1 2">
    <name type="scientific">Golovinomyces cichoracearum</name>
    <dbReference type="NCBI Taxonomy" id="62708"/>
    <lineage>
        <taxon>Eukaryota</taxon>
        <taxon>Fungi</taxon>
        <taxon>Dikarya</taxon>
        <taxon>Ascomycota</taxon>
        <taxon>Pezizomycotina</taxon>
        <taxon>Leotiomycetes</taxon>
        <taxon>Erysiphales</taxon>
        <taxon>Erysiphaceae</taxon>
        <taxon>Golovinomyces</taxon>
    </lineage>
</organism>
<dbReference type="Proteomes" id="UP000285326">
    <property type="component" value="Unassembled WGS sequence"/>
</dbReference>
<sequence length="103" mass="12094">MAGRFPKYVCKIQDITPIRLLNGIEHINLNKFQHCVPIEFAHKYKLEDQLVVTRCAKPETTEQTSETGFFCNGYFPYFLINNNNQLNPLPNRERQRYNPYGLA</sequence>
<proteinExistence type="predicted"/>
<accession>A0A420JCI9</accession>